<evidence type="ECO:0000256" key="1">
    <source>
        <dbReference type="ARBA" id="ARBA00022723"/>
    </source>
</evidence>
<dbReference type="InterPro" id="IPR050295">
    <property type="entry name" value="Plant_2OG-oxidoreductases"/>
</dbReference>
<accession>A0AAW1Y8K4</accession>
<dbReference type="GO" id="GO:0046872">
    <property type="term" value="F:metal ion binding"/>
    <property type="evidence" value="ECO:0007669"/>
    <property type="project" value="UniProtKB-KW"/>
</dbReference>
<keyword evidence="6" id="KW-1185">Reference proteome</keyword>
<protein>
    <recommendedName>
        <fullName evidence="4">Isopenicillin N synthase-like Fe(2+) 2OG dioxygenase domain-containing protein</fullName>
    </recommendedName>
</protein>
<evidence type="ECO:0000256" key="3">
    <source>
        <dbReference type="ARBA" id="ARBA00023004"/>
    </source>
</evidence>
<name>A0AAW1Y8K4_RUBAR</name>
<evidence type="ECO:0000313" key="6">
    <source>
        <dbReference type="Proteomes" id="UP001457282"/>
    </source>
</evidence>
<dbReference type="SUPFAM" id="SSF51197">
    <property type="entry name" value="Clavaminate synthase-like"/>
    <property type="match status" value="1"/>
</dbReference>
<proteinExistence type="predicted"/>
<keyword evidence="1" id="KW-0479">Metal-binding</keyword>
<gene>
    <name evidence="5" type="ORF">M0R45_010657</name>
</gene>
<comment type="caution">
    <text evidence="5">The sequence shown here is derived from an EMBL/GenBank/DDBJ whole genome shotgun (WGS) entry which is preliminary data.</text>
</comment>
<sequence length="95" mass="10772">MVFKSSKKCSAWLAVEPVPNAFVVNIGHTLQIISNGKLSRAEHRVVTNKKVSRMSVVSCIHPSGNCRIEPAILQKHFLLRTLERLPPLERYKLRP</sequence>
<keyword evidence="2" id="KW-0847">Vitamin C</keyword>
<dbReference type="GO" id="GO:0031418">
    <property type="term" value="F:L-ascorbic acid binding"/>
    <property type="evidence" value="ECO:0007669"/>
    <property type="project" value="UniProtKB-KW"/>
</dbReference>
<evidence type="ECO:0000313" key="5">
    <source>
        <dbReference type="EMBL" id="KAK9945127.1"/>
    </source>
</evidence>
<dbReference type="EMBL" id="JBEDUW010000002">
    <property type="protein sequence ID" value="KAK9945127.1"/>
    <property type="molecule type" value="Genomic_DNA"/>
</dbReference>
<dbReference type="AlphaFoldDB" id="A0AAW1Y8K4"/>
<dbReference type="PANTHER" id="PTHR47991">
    <property type="entry name" value="OXOGLUTARATE/IRON-DEPENDENT DIOXYGENASE"/>
    <property type="match status" value="1"/>
</dbReference>
<dbReference type="Proteomes" id="UP001457282">
    <property type="component" value="Unassembled WGS sequence"/>
</dbReference>
<organism evidence="5 6">
    <name type="scientific">Rubus argutus</name>
    <name type="common">Southern blackberry</name>
    <dbReference type="NCBI Taxonomy" id="59490"/>
    <lineage>
        <taxon>Eukaryota</taxon>
        <taxon>Viridiplantae</taxon>
        <taxon>Streptophyta</taxon>
        <taxon>Embryophyta</taxon>
        <taxon>Tracheophyta</taxon>
        <taxon>Spermatophyta</taxon>
        <taxon>Magnoliopsida</taxon>
        <taxon>eudicotyledons</taxon>
        <taxon>Gunneridae</taxon>
        <taxon>Pentapetalae</taxon>
        <taxon>rosids</taxon>
        <taxon>fabids</taxon>
        <taxon>Rosales</taxon>
        <taxon>Rosaceae</taxon>
        <taxon>Rosoideae</taxon>
        <taxon>Rosoideae incertae sedis</taxon>
        <taxon>Rubus</taxon>
    </lineage>
</organism>
<dbReference type="Pfam" id="PF03171">
    <property type="entry name" value="2OG-FeII_Oxy"/>
    <property type="match status" value="1"/>
</dbReference>
<evidence type="ECO:0000259" key="4">
    <source>
        <dbReference type="Pfam" id="PF03171"/>
    </source>
</evidence>
<evidence type="ECO:0000256" key="2">
    <source>
        <dbReference type="ARBA" id="ARBA00022896"/>
    </source>
</evidence>
<dbReference type="InterPro" id="IPR044861">
    <property type="entry name" value="IPNS-like_FE2OG_OXY"/>
</dbReference>
<keyword evidence="3" id="KW-0408">Iron</keyword>
<dbReference type="Gene3D" id="2.60.120.330">
    <property type="entry name" value="B-lactam Antibiotic, Isopenicillin N Synthase, Chain"/>
    <property type="match status" value="1"/>
</dbReference>
<dbReference type="InterPro" id="IPR027443">
    <property type="entry name" value="IPNS-like_sf"/>
</dbReference>
<reference evidence="5 6" key="1">
    <citation type="journal article" date="2023" name="G3 (Bethesda)">
        <title>A chromosome-length genome assembly and annotation of blackberry (Rubus argutus, cv. 'Hillquist').</title>
        <authorList>
            <person name="Bruna T."/>
            <person name="Aryal R."/>
            <person name="Dudchenko O."/>
            <person name="Sargent D.J."/>
            <person name="Mead D."/>
            <person name="Buti M."/>
            <person name="Cavallini A."/>
            <person name="Hytonen T."/>
            <person name="Andres J."/>
            <person name="Pham M."/>
            <person name="Weisz D."/>
            <person name="Mascagni F."/>
            <person name="Usai G."/>
            <person name="Natali L."/>
            <person name="Bassil N."/>
            <person name="Fernandez G.E."/>
            <person name="Lomsadze A."/>
            <person name="Armour M."/>
            <person name="Olukolu B."/>
            <person name="Poorten T."/>
            <person name="Britton C."/>
            <person name="Davik J."/>
            <person name="Ashrafi H."/>
            <person name="Aiden E.L."/>
            <person name="Borodovsky M."/>
            <person name="Worthington M."/>
        </authorList>
    </citation>
    <scope>NUCLEOTIDE SEQUENCE [LARGE SCALE GENOMIC DNA]</scope>
    <source>
        <strain evidence="5">PI 553951</strain>
    </source>
</reference>
<feature type="domain" description="Isopenicillin N synthase-like Fe(2+) 2OG dioxygenase" evidence="4">
    <location>
        <begin position="7"/>
        <end position="62"/>
    </location>
</feature>